<comment type="similarity">
    <text evidence="2">Belongs to the acyl-CoA dehydrogenase family.</text>
</comment>
<dbReference type="PANTHER" id="PTHR43884">
    <property type="entry name" value="ACYL-COA DEHYDROGENASE"/>
    <property type="match status" value="1"/>
</dbReference>
<dbReference type="Pfam" id="PF00441">
    <property type="entry name" value="Acyl-CoA_dh_1"/>
    <property type="match status" value="1"/>
</dbReference>
<dbReference type="RefSeq" id="WP_143947670.1">
    <property type="nucleotide sequence ID" value="NZ_BAABMB010000002.1"/>
</dbReference>
<evidence type="ECO:0000313" key="7">
    <source>
        <dbReference type="EMBL" id="TSH96809.1"/>
    </source>
</evidence>
<dbReference type="Gene3D" id="1.20.140.10">
    <property type="entry name" value="Butyryl-CoA Dehydrogenase, subunit A, domain 3"/>
    <property type="match status" value="1"/>
</dbReference>
<dbReference type="Proteomes" id="UP000318405">
    <property type="component" value="Unassembled WGS sequence"/>
</dbReference>
<evidence type="ECO:0000256" key="3">
    <source>
        <dbReference type="ARBA" id="ARBA00022630"/>
    </source>
</evidence>
<dbReference type="PANTHER" id="PTHR43884:SF20">
    <property type="entry name" value="ACYL-COA DEHYDROGENASE FADE28"/>
    <property type="match status" value="1"/>
</dbReference>
<dbReference type="Gene3D" id="1.10.540.10">
    <property type="entry name" value="Acyl-CoA dehydrogenase/oxidase, N-terminal domain"/>
    <property type="match status" value="1"/>
</dbReference>
<keyword evidence="4" id="KW-0274">FAD</keyword>
<dbReference type="GO" id="GO:0003995">
    <property type="term" value="F:acyl-CoA dehydrogenase activity"/>
    <property type="evidence" value="ECO:0007669"/>
    <property type="project" value="TreeGrafter"/>
</dbReference>
<name>A0A556AV26_9BURK</name>
<accession>A0A556AV26</accession>
<dbReference type="AlphaFoldDB" id="A0A556AV26"/>
<dbReference type="OrthoDB" id="2450120at2"/>
<evidence type="ECO:0000256" key="5">
    <source>
        <dbReference type="ARBA" id="ARBA00023002"/>
    </source>
</evidence>
<keyword evidence="5" id="KW-0560">Oxidoreductase</keyword>
<dbReference type="InterPro" id="IPR036250">
    <property type="entry name" value="AcylCo_DH-like_C"/>
</dbReference>
<dbReference type="InterPro" id="IPR009075">
    <property type="entry name" value="AcylCo_DH/oxidase_C"/>
</dbReference>
<dbReference type="EMBL" id="VLTJ01000013">
    <property type="protein sequence ID" value="TSH96809.1"/>
    <property type="molecule type" value="Genomic_DNA"/>
</dbReference>
<dbReference type="SUPFAM" id="SSF47203">
    <property type="entry name" value="Acyl-CoA dehydrogenase C-terminal domain-like"/>
    <property type="match status" value="1"/>
</dbReference>
<dbReference type="InterPro" id="IPR037069">
    <property type="entry name" value="AcylCoA_DH/ox_N_sf"/>
</dbReference>
<dbReference type="InterPro" id="IPR009100">
    <property type="entry name" value="AcylCoA_DH/oxidase_NM_dom_sf"/>
</dbReference>
<gene>
    <name evidence="7" type="ORF">FOZ76_08260</name>
</gene>
<evidence type="ECO:0000256" key="1">
    <source>
        <dbReference type="ARBA" id="ARBA00001974"/>
    </source>
</evidence>
<organism evidence="7 8">
    <name type="scientific">Verticiella sediminum</name>
    <dbReference type="NCBI Taxonomy" id="1247510"/>
    <lineage>
        <taxon>Bacteria</taxon>
        <taxon>Pseudomonadati</taxon>
        <taxon>Pseudomonadota</taxon>
        <taxon>Betaproteobacteria</taxon>
        <taxon>Burkholderiales</taxon>
        <taxon>Alcaligenaceae</taxon>
        <taxon>Verticiella</taxon>
    </lineage>
</organism>
<proteinExistence type="inferred from homology"/>
<comment type="caution">
    <text evidence="7">The sequence shown here is derived from an EMBL/GenBank/DDBJ whole genome shotgun (WGS) entry which is preliminary data.</text>
</comment>
<feature type="domain" description="Acyl-CoA dehydrogenase/oxidase C-terminal" evidence="6">
    <location>
        <begin position="188"/>
        <end position="309"/>
    </location>
</feature>
<evidence type="ECO:0000256" key="2">
    <source>
        <dbReference type="ARBA" id="ARBA00009347"/>
    </source>
</evidence>
<sequence length="353" mass="37152">MDDDLLGDAARQLLYEQCTPAVVRSIESGDRQQAGRLWRLIEDSGFAHAMVPEVHGGSELGLRQVAGLLYQCGAHALPLPLGDTLIGRALLAQAGAARPAGPLALAEGERLDDGSVRAVVHGGWAADCALVCAAGVWHVLPLDCAQRRPHLFVLDCVAHWDAGRLDDAPALPVGLPAGLDLRTLQANMLAAQMAGALGAAFELTLRYANERQQFGRPIGKFQAIQHQLAVMSQHVFAAHIASRLGCASDAAFPHRLPAATAKARCSQAALEVAQAAHAIHGAIGVTEAYDLQLFTRRLHAWRLAFGSESYWHTVAGEALLEHGGMSLDLVRAITDAVPAAAGAEPTGPACGSM</sequence>
<dbReference type="SUPFAM" id="SSF56645">
    <property type="entry name" value="Acyl-CoA dehydrogenase NM domain-like"/>
    <property type="match status" value="1"/>
</dbReference>
<protein>
    <submittedName>
        <fullName evidence="7">Acyl-CoA dehydrogenase</fullName>
    </submittedName>
</protein>
<dbReference type="GO" id="GO:0050660">
    <property type="term" value="F:flavin adenine dinucleotide binding"/>
    <property type="evidence" value="ECO:0007669"/>
    <property type="project" value="InterPro"/>
</dbReference>
<keyword evidence="3" id="KW-0285">Flavoprotein</keyword>
<evidence type="ECO:0000256" key="4">
    <source>
        <dbReference type="ARBA" id="ARBA00022827"/>
    </source>
</evidence>
<reference evidence="7 8" key="1">
    <citation type="submission" date="2019-07" db="EMBL/GenBank/DDBJ databases">
        <title>Qingshengfaniella alkalisoli gen. nov., sp. nov., isolated from saline soil.</title>
        <authorList>
            <person name="Xu L."/>
            <person name="Huang X.-X."/>
            <person name="Sun J.-Q."/>
        </authorList>
    </citation>
    <scope>NUCLEOTIDE SEQUENCE [LARGE SCALE GENOMIC DNA]</scope>
    <source>
        <strain evidence="7 8">DSM 27279</strain>
    </source>
</reference>
<keyword evidence="8" id="KW-1185">Reference proteome</keyword>
<evidence type="ECO:0000313" key="8">
    <source>
        <dbReference type="Proteomes" id="UP000318405"/>
    </source>
</evidence>
<comment type="cofactor">
    <cofactor evidence="1">
        <name>FAD</name>
        <dbReference type="ChEBI" id="CHEBI:57692"/>
    </cofactor>
</comment>
<evidence type="ECO:0000259" key="6">
    <source>
        <dbReference type="Pfam" id="PF00441"/>
    </source>
</evidence>